<dbReference type="GO" id="GO:0005634">
    <property type="term" value="C:nucleus"/>
    <property type="evidence" value="ECO:0007669"/>
    <property type="project" value="TreeGrafter"/>
</dbReference>
<dbReference type="Gene3D" id="2.30.42.10">
    <property type="match status" value="1"/>
</dbReference>
<dbReference type="AlphaFoldDB" id="A0A8H6DS98"/>
<evidence type="ECO:0000256" key="2">
    <source>
        <dbReference type="ARBA" id="ARBA00023186"/>
    </source>
</evidence>
<proteinExistence type="inferred from homology"/>
<evidence type="ECO:0000256" key="1">
    <source>
        <dbReference type="ARBA" id="ARBA00005256"/>
    </source>
</evidence>
<keyword evidence="4" id="KW-0175">Coiled coil</keyword>
<dbReference type="GO" id="GO:0005737">
    <property type="term" value="C:cytoplasm"/>
    <property type="evidence" value="ECO:0007669"/>
    <property type="project" value="TreeGrafter"/>
</dbReference>
<dbReference type="Gene3D" id="6.10.140.1710">
    <property type="match status" value="1"/>
</dbReference>
<feature type="coiled-coil region" evidence="4">
    <location>
        <begin position="22"/>
        <end position="49"/>
    </location>
</feature>
<evidence type="ECO:0000256" key="5">
    <source>
        <dbReference type="SAM" id="MobiDB-lite"/>
    </source>
</evidence>
<feature type="compositionally biased region" description="Polar residues" evidence="5">
    <location>
        <begin position="8"/>
        <end position="19"/>
    </location>
</feature>
<dbReference type="GO" id="GO:0070682">
    <property type="term" value="P:proteasome regulatory particle assembly"/>
    <property type="evidence" value="ECO:0007669"/>
    <property type="project" value="InterPro"/>
</dbReference>
<name>A0A8H6DS98_COCSA</name>
<evidence type="ECO:0000313" key="8">
    <source>
        <dbReference type="EMBL" id="KAF5845958.1"/>
    </source>
</evidence>
<gene>
    <name evidence="8" type="ORF">GGP41_008407</name>
</gene>
<feature type="domain" description="Nas2 N-terminal" evidence="7">
    <location>
        <begin position="29"/>
        <end position="107"/>
    </location>
</feature>
<evidence type="ECO:0000256" key="4">
    <source>
        <dbReference type="SAM" id="Coils"/>
    </source>
</evidence>
<comment type="caution">
    <text evidence="8">The sequence shown here is derived from an EMBL/GenBank/DDBJ whole genome shotgun (WGS) entry which is preliminary data.</text>
</comment>
<sequence>MDNIHAPTVSSGPTSSGHSNGIPKEQLSLQELMAEKDRVEAELKALGQVLDSHGIRMSTGLTTLDGFPRSDIDVAQIRTTRARIIWLKNDYKDLMSRIEKGLHEHHARLAEQANNPAAASQTQPEVNAPPATLEAPFAKVNSVVAGSPAETAGLRVGDTITKFGWIDWTNHERLSRVAEVVSQNEGVLGMLPIVVPITVKALRPNVSGGPAESVQMQLTPRRNWGGRGLLGCHLLPM</sequence>
<organism evidence="8 9">
    <name type="scientific">Cochliobolus sativus</name>
    <name type="common">Common root rot and spot blotch fungus</name>
    <name type="synonym">Bipolaris sorokiniana</name>
    <dbReference type="NCBI Taxonomy" id="45130"/>
    <lineage>
        <taxon>Eukaryota</taxon>
        <taxon>Fungi</taxon>
        <taxon>Dikarya</taxon>
        <taxon>Ascomycota</taxon>
        <taxon>Pezizomycotina</taxon>
        <taxon>Dothideomycetes</taxon>
        <taxon>Pleosporomycetidae</taxon>
        <taxon>Pleosporales</taxon>
        <taxon>Pleosporineae</taxon>
        <taxon>Pleosporaceae</taxon>
        <taxon>Bipolaris</taxon>
    </lineage>
</organism>
<dbReference type="PANTHER" id="PTHR12651:SF1">
    <property type="entry name" value="26S PROTEASOME NON-ATPASE REGULATORY SUBUNIT 9"/>
    <property type="match status" value="1"/>
</dbReference>
<evidence type="ECO:0000259" key="6">
    <source>
        <dbReference type="Pfam" id="PF17820"/>
    </source>
</evidence>
<dbReference type="InterPro" id="IPR035269">
    <property type="entry name" value="PSMD9"/>
</dbReference>
<keyword evidence="2" id="KW-0143">Chaperone</keyword>
<accession>A0A8H6DS98</accession>
<dbReference type="InterPro" id="IPR041489">
    <property type="entry name" value="PDZ_6"/>
</dbReference>
<dbReference type="PANTHER" id="PTHR12651">
    <property type="entry name" value="26S PROTEASOME NON-ATPASE REGULATORY SUBUNIT 9"/>
    <property type="match status" value="1"/>
</dbReference>
<dbReference type="EMBL" id="WNKQ01000017">
    <property type="protein sequence ID" value="KAF5845958.1"/>
    <property type="molecule type" value="Genomic_DNA"/>
</dbReference>
<evidence type="ECO:0000313" key="9">
    <source>
        <dbReference type="Proteomes" id="UP000624244"/>
    </source>
</evidence>
<dbReference type="Pfam" id="PF18265">
    <property type="entry name" value="Nas2_N"/>
    <property type="match status" value="1"/>
</dbReference>
<dbReference type="SUPFAM" id="SSF50156">
    <property type="entry name" value="PDZ domain-like"/>
    <property type="match status" value="1"/>
</dbReference>
<dbReference type="Proteomes" id="UP000624244">
    <property type="component" value="Unassembled WGS sequence"/>
</dbReference>
<evidence type="ECO:0000256" key="3">
    <source>
        <dbReference type="ARBA" id="ARBA00068021"/>
    </source>
</evidence>
<reference evidence="8" key="1">
    <citation type="submission" date="2019-11" db="EMBL/GenBank/DDBJ databases">
        <title>Bipolaris sorokiniana Genome sequencing.</title>
        <authorList>
            <person name="Wang H."/>
        </authorList>
    </citation>
    <scope>NUCLEOTIDE SEQUENCE</scope>
</reference>
<dbReference type="InterPro" id="IPR040815">
    <property type="entry name" value="Nas2_N"/>
</dbReference>
<dbReference type="InterPro" id="IPR036034">
    <property type="entry name" value="PDZ_sf"/>
</dbReference>
<feature type="domain" description="PDZ" evidence="6">
    <location>
        <begin position="140"/>
        <end position="186"/>
    </location>
</feature>
<dbReference type="FunFam" id="2.30.42.10:FF:000107">
    <property type="entry name" value="26S proteasome non-ATPase regulatory subunit 9"/>
    <property type="match status" value="1"/>
</dbReference>
<protein>
    <recommendedName>
        <fullName evidence="3">Probable 26S proteasome regulatory subunit p27</fullName>
    </recommendedName>
</protein>
<dbReference type="Pfam" id="PF17820">
    <property type="entry name" value="PDZ_6"/>
    <property type="match status" value="1"/>
</dbReference>
<comment type="similarity">
    <text evidence="1">Belongs to the proteasome subunit p27 family.</text>
</comment>
<evidence type="ECO:0000259" key="7">
    <source>
        <dbReference type="Pfam" id="PF18265"/>
    </source>
</evidence>
<feature type="region of interest" description="Disordered" evidence="5">
    <location>
        <begin position="1"/>
        <end position="22"/>
    </location>
</feature>